<feature type="region of interest" description="Disordered" evidence="1">
    <location>
        <begin position="412"/>
        <end position="441"/>
    </location>
</feature>
<comment type="caution">
    <text evidence="2">The sequence shown here is derived from an EMBL/GenBank/DDBJ whole genome shotgun (WGS) entry which is preliminary data.</text>
</comment>
<feature type="region of interest" description="Disordered" evidence="1">
    <location>
        <begin position="1"/>
        <end position="41"/>
    </location>
</feature>
<sequence length="441" mass="48523">MDTSQESQALSTDSSNQPPPILPIPPIPISPSPIASPPSPLNLQSLTKNTDGRQILKPVAPSKRLGTERTTLNNSNKINIGNAFLPKELADIVAIRQRRQRAWHARLIICTTAISSLESTLANFKDEIEVEEVAAFKAYLQLAIANFAAVDNSPIPPKIPSHSRPSKGSGHGLGKDKITAKKVASPARDSPSIATTERRLFVRLPQEHEWRKLSPAGIREVITPVIVPTVPTTIRKEQGEIEVSKSMLTEEIERVCSIRPAHVKFYGGNKPGAPHRTWMAYFTTAPRTSFRVFDESGIARKFKKQQPFEFCKRCNGYHPTKNCSRAPSCGNCGSTNHVEERCMAATKCRNCGGPHRSDSRRCLARPTRSGAPTKEQMKTYRQAGEREYQAVLRAKTAEDLAASTQNEILDITSSEEPEAKNNTNNSQAPLVESSTCGAMRL</sequence>
<dbReference type="EMBL" id="JNVN01002408">
    <property type="protein sequence ID" value="KHJ32010.1"/>
    <property type="molecule type" value="Genomic_DNA"/>
</dbReference>
<dbReference type="Proteomes" id="UP000030854">
    <property type="component" value="Unassembled WGS sequence"/>
</dbReference>
<proteinExistence type="predicted"/>
<evidence type="ECO:0000256" key="1">
    <source>
        <dbReference type="SAM" id="MobiDB-lite"/>
    </source>
</evidence>
<feature type="compositionally biased region" description="Polar residues" evidence="1">
    <location>
        <begin position="1"/>
        <end position="16"/>
    </location>
</feature>
<reference evidence="2 3" key="1">
    <citation type="journal article" date="2014" name="BMC Genomics">
        <title>Adaptive genomic structural variation in the grape powdery mildew pathogen, Erysiphe necator.</title>
        <authorList>
            <person name="Jones L."/>
            <person name="Riaz S."/>
            <person name="Morales-Cruz A."/>
            <person name="Amrine K.C."/>
            <person name="McGuire B."/>
            <person name="Gubler W.D."/>
            <person name="Walker M.A."/>
            <person name="Cantu D."/>
        </authorList>
    </citation>
    <scope>NUCLEOTIDE SEQUENCE [LARGE SCALE GENOMIC DNA]</scope>
    <source>
        <strain evidence="3">c</strain>
    </source>
</reference>
<evidence type="ECO:0000313" key="3">
    <source>
        <dbReference type="Proteomes" id="UP000030854"/>
    </source>
</evidence>
<organism evidence="2 3">
    <name type="scientific">Uncinula necator</name>
    <name type="common">Grape powdery mildew</name>
    <dbReference type="NCBI Taxonomy" id="52586"/>
    <lineage>
        <taxon>Eukaryota</taxon>
        <taxon>Fungi</taxon>
        <taxon>Dikarya</taxon>
        <taxon>Ascomycota</taxon>
        <taxon>Pezizomycotina</taxon>
        <taxon>Leotiomycetes</taxon>
        <taxon>Erysiphales</taxon>
        <taxon>Erysiphaceae</taxon>
        <taxon>Erysiphe</taxon>
    </lineage>
</organism>
<dbReference type="STRING" id="52586.A0A0B1P3T0"/>
<feature type="compositionally biased region" description="Pro residues" evidence="1">
    <location>
        <begin position="17"/>
        <end position="40"/>
    </location>
</feature>
<feature type="region of interest" description="Disordered" evidence="1">
    <location>
        <begin position="155"/>
        <end position="192"/>
    </location>
</feature>
<dbReference type="HOGENOM" id="CLU_018153_0_2_1"/>
<dbReference type="AlphaFoldDB" id="A0A0B1P3T0"/>
<evidence type="ECO:0000313" key="2">
    <source>
        <dbReference type="EMBL" id="KHJ32010.1"/>
    </source>
</evidence>
<protein>
    <submittedName>
        <fullName evidence="2">Putative eka-like protein</fullName>
    </submittedName>
</protein>
<accession>A0A0B1P3T0</accession>
<name>A0A0B1P3T0_UNCNE</name>
<gene>
    <name evidence="2" type="ORF">EV44_g3535</name>
</gene>
<keyword evidence="3" id="KW-1185">Reference proteome</keyword>